<keyword evidence="3" id="KW-1185">Reference proteome</keyword>
<sequence>MTTETKSNPIGVHALVWVGDTSPSSLEYAITKTKATGFDLLEISLHDSTNLDVAAARDTLRAAGLGVACSRGLAFDADVSSDDPAVVERGEKLLHDSLAITDALGGTHFTGALYSALGKYGRPLTETGRRNVVSVLRRLAQEAARRGMTLGLEICNRYETNVVNTAHDALVLADDIGEDNVLIHLDTYHMNIEEDDLVRPVHEVGDRLGYVHIGENHRGYLGSGHLDFTSFFHALGDIGYRGPITFESFSSAVVMEGLSNDLAIWRNLWSDGEDLARHARAFIGNQLHTSRSR</sequence>
<protein>
    <submittedName>
        <fullName evidence="2">Sugar phosphate isomerase/epimerase</fullName>
    </submittedName>
</protein>
<keyword evidence="2" id="KW-0413">Isomerase</keyword>
<reference evidence="2 3" key="1">
    <citation type="journal article" date="2019" name="Int. J. Syst. Evol. Microbiol.">
        <title>The Global Catalogue of Microorganisms (GCM) 10K type strain sequencing project: providing services to taxonomists for standard genome sequencing and annotation.</title>
        <authorList>
            <consortium name="The Broad Institute Genomics Platform"/>
            <consortium name="The Broad Institute Genome Sequencing Center for Infectious Disease"/>
            <person name="Wu L."/>
            <person name="Ma J."/>
        </authorList>
    </citation>
    <scope>NUCLEOTIDE SEQUENCE [LARGE SCALE GENOMIC DNA]</scope>
    <source>
        <strain evidence="2 3">JCM 6242</strain>
    </source>
</reference>
<evidence type="ECO:0000259" key="1">
    <source>
        <dbReference type="Pfam" id="PF01261"/>
    </source>
</evidence>
<comment type="caution">
    <text evidence="2">The sequence shown here is derived from an EMBL/GenBank/DDBJ whole genome shotgun (WGS) entry which is preliminary data.</text>
</comment>
<dbReference type="RefSeq" id="WP_344966838.1">
    <property type="nucleotide sequence ID" value="NZ_BAAAVI010000001.1"/>
</dbReference>
<evidence type="ECO:0000313" key="3">
    <source>
        <dbReference type="Proteomes" id="UP001500831"/>
    </source>
</evidence>
<dbReference type="InterPro" id="IPR050312">
    <property type="entry name" value="IolE/XylAMocC-like"/>
</dbReference>
<dbReference type="SUPFAM" id="SSF51658">
    <property type="entry name" value="Xylose isomerase-like"/>
    <property type="match status" value="1"/>
</dbReference>
<dbReference type="PANTHER" id="PTHR12110">
    <property type="entry name" value="HYDROXYPYRUVATE ISOMERASE"/>
    <property type="match status" value="1"/>
</dbReference>
<dbReference type="PANTHER" id="PTHR12110:SF41">
    <property type="entry name" value="INOSOSE DEHYDRATASE"/>
    <property type="match status" value="1"/>
</dbReference>
<dbReference type="EMBL" id="BAAAVI010000001">
    <property type="protein sequence ID" value="GAA2845961.1"/>
    <property type="molecule type" value="Genomic_DNA"/>
</dbReference>
<organism evidence="2 3">
    <name type="scientific">Streptosporangium fragile</name>
    <dbReference type="NCBI Taxonomy" id="46186"/>
    <lineage>
        <taxon>Bacteria</taxon>
        <taxon>Bacillati</taxon>
        <taxon>Actinomycetota</taxon>
        <taxon>Actinomycetes</taxon>
        <taxon>Streptosporangiales</taxon>
        <taxon>Streptosporangiaceae</taxon>
        <taxon>Streptosporangium</taxon>
    </lineage>
</organism>
<dbReference type="Gene3D" id="3.20.20.150">
    <property type="entry name" value="Divalent-metal-dependent TIM barrel enzymes"/>
    <property type="match status" value="1"/>
</dbReference>
<dbReference type="Pfam" id="PF01261">
    <property type="entry name" value="AP_endonuc_2"/>
    <property type="match status" value="1"/>
</dbReference>
<proteinExistence type="predicted"/>
<name>A0ABN3VQF3_9ACTN</name>
<gene>
    <name evidence="2" type="ORF">GCM10010517_02510</name>
</gene>
<dbReference type="Proteomes" id="UP001500831">
    <property type="component" value="Unassembled WGS sequence"/>
</dbReference>
<evidence type="ECO:0000313" key="2">
    <source>
        <dbReference type="EMBL" id="GAA2845961.1"/>
    </source>
</evidence>
<dbReference type="GO" id="GO:0016853">
    <property type="term" value="F:isomerase activity"/>
    <property type="evidence" value="ECO:0007669"/>
    <property type="project" value="UniProtKB-KW"/>
</dbReference>
<dbReference type="InterPro" id="IPR036237">
    <property type="entry name" value="Xyl_isomerase-like_sf"/>
</dbReference>
<accession>A0ABN3VQF3</accession>
<dbReference type="InterPro" id="IPR013022">
    <property type="entry name" value="Xyl_isomerase-like_TIM-brl"/>
</dbReference>
<feature type="domain" description="Xylose isomerase-like TIM barrel" evidence="1">
    <location>
        <begin position="32"/>
        <end position="260"/>
    </location>
</feature>